<evidence type="ECO:0000313" key="3">
    <source>
        <dbReference type="Proteomes" id="UP000059680"/>
    </source>
</evidence>
<feature type="region of interest" description="Disordered" evidence="1">
    <location>
        <begin position="48"/>
        <end position="69"/>
    </location>
</feature>
<sequence length="109" mass="12216">MIGKSLAFVLQSAGRALRQLIPSSSAQLRRSPPPPLQPARQQLIMDNSSRPRCSAAQNNHEGFESSDAADLEKALRDCRETLREGLENNRRLIDQLKQAIRKSRPDLNI</sequence>
<evidence type="ECO:0000313" key="2">
    <source>
        <dbReference type="EMBL" id="BAS85392.1"/>
    </source>
</evidence>
<dbReference type="InParanoid" id="A0A0P0W119"/>
<name>A0A0P0W119_ORYSJ</name>
<reference evidence="3" key="1">
    <citation type="journal article" date="2005" name="Nature">
        <title>The map-based sequence of the rice genome.</title>
        <authorList>
            <consortium name="International rice genome sequencing project (IRGSP)"/>
            <person name="Matsumoto T."/>
            <person name="Wu J."/>
            <person name="Kanamori H."/>
            <person name="Katayose Y."/>
            <person name="Fujisawa M."/>
            <person name="Namiki N."/>
            <person name="Mizuno H."/>
            <person name="Yamamoto K."/>
            <person name="Antonio B.A."/>
            <person name="Baba T."/>
            <person name="Sakata K."/>
            <person name="Nagamura Y."/>
            <person name="Aoki H."/>
            <person name="Arikawa K."/>
            <person name="Arita K."/>
            <person name="Bito T."/>
            <person name="Chiden Y."/>
            <person name="Fujitsuka N."/>
            <person name="Fukunaka R."/>
            <person name="Hamada M."/>
            <person name="Harada C."/>
            <person name="Hayashi A."/>
            <person name="Hijishita S."/>
            <person name="Honda M."/>
            <person name="Hosokawa S."/>
            <person name="Ichikawa Y."/>
            <person name="Idonuma A."/>
            <person name="Iijima M."/>
            <person name="Ikeda M."/>
            <person name="Ikeno M."/>
            <person name="Ito K."/>
            <person name="Ito S."/>
            <person name="Ito T."/>
            <person name="Ito Y."/>
            <person name="Ito Y."/>
            <person name="Iwabuchi A."/>
            <person name="Kamiya K."/>
            <person name="Karasawa W."/>
            <person name="Kurita K."/>
            <person name="Katagiri S."/>
            <person name="Kikuta A."/>
            <person name="Kobayashi H."/>
            <person name="Kobayashi N."/>
            <person name="Machita K."/>
            <person name="Maehara T."/>
            <person name="Masukawa M."/>
            <person name="Mizubayashi T."/>
            <person name="Mukai Y."/>
            <person name="Nagasaki H."/>
            <person name="Nagata Y."/>
            <person name="Naito S."/>
            <person name="Nakashima M."/>
            <person name="Nakama Y."/>
            <person name="Nakamichi Y."/>
            <person name="Nakamura M."/>
            <person name="Meguro A."/>
            <person name="Negishi M."/>
            <person name="Ohta I."/>
            <person name="Ohta T."/>
            <person name="Okamoto M."/>
            <person name="Ono N."/>
            <person name="Saji S."/>
            <person name="Sakaguchi M."/>
            <person name="Sakai K."/>
            <person name="Shibata M."/>
            <person name="Shimokawa T."/>
            <person name="Song J."/>
            <person name="Takazaki Y."/>
            <person name="Terasawa K."/>
            <person name="Tsugane M."/>
            <person name="Tsuji K."/>
            <person name="Ueda S."/>
            <person name="Waki K."/>
            <person name="Yamagata H."/>
            <person name="Yamamoto M."/>
            <person name="Yamamoto S."/>
            <person name="Yamane H."/>
            <person name="Yoshiki S."/>
            <person name="Yoshihara R."/>
            <person name="Yukawa K."/>
            <person name="Zhong H."/>
            <person name="Yano M."/>
            <person name="Yuan Q."/>
            <person name="Ouyang S."/>
            <person name="Liu J."/>
            <person name="Jones K.M."/>
            <person name="Gansberger K."/>
            <person name="Moffat K."/>
            <person name="Hill J."/>
            <person name="Bera J."/>
            <person name="Fadrosh D."/>
            <person name="Jin S."/>
            <person name="Johri S."/>
            <person name="Kim M."/>
            <person name="Overton L."/>
            <person name="Reardon M."/>
            <person name="Tsitrin T."/>
            <person name="Vuong H."/>
            <person name="Weaver B."/>
            <person name="Ciecko A."/>
            <person name="Tallon L."/>
            <person name="Jackson J."/>
            <person name="Pai G."/>
            <person name="Aken S.V."/>
            <person name="Utterback T."/>
            <person name="Reidmuller S."/>
            <person name="Feldblyum T."/>
            <person name="Hsiao J."/>
            <person name="Zismann V."/>
            <person name="Iobst S."/>
            <person name="de Vazeille A.R."/>
            <person name="Buell C.R."/>
            <person name="Ying K."/>
            <person name="Li Y."/>
            <person name="Lu T."/>
            <person name="Huang Y."/>
            <person name="Zhao Q."/>
            <person name="Feng Q."/>
            <person name="Zhang L."/>
            <person name="Zhu J."/>
            <person name="Weng Q."/>
            <person name="Mu J."/>
            <person name="Lu Y."/>
            <person name="Fan D."/>
            <person name="Liu Y."/>
            <person name="Guan J."/>
            <person name="Zhang Y."/>
            <person name="Yu S."/>
            <person name="Liu X."/>
            <person name="Zhang Y."/>
            <person name="Hong G."/>
            <person name="Han B."/>
            <person name="Choisne N."/>
            <person name="Demange N."/>
            <person name="Orjeda G."/>
            <person name="Samain S."/>
            <person name="Cattolico L."/>
            <person name="Pelletier E."/>
            <person name="Couloux A."/>
            <person name="Segurens B."/>
            <person name="Wincker P."/>
            <person name="D'Hont A."/>
            <person name="Scarpelli C."/>
            <person name="Weissenbach J."/>
            <person name="Salanoubat M."/>
            <person name="Quetier F."/>
            <person name="Yu Y."/>
            <person name="Kim H.R."/>
            <person name="Rambo T."/>
            <person name="Currie J."/>
            <person name="Collura K."/>
            <person name="Luo M."/>
            <person name="Yang T."/>
            <person name="Ammiraju J.S.S."/>
            <person name="Engler F."/>
            <person name="Soderlund C."/>
            <person name="Wing R.A."/>
            <person name="Palmer L.E."/>
            <person name="de la Bastide M."/>
            <person name="Spiegel L."/>
            <person name="Nascimento L."/>
            <person name="Zutavern T."/>
            <person name="O'Shaughnessy A."/>
            <person name="Dike S."/>
            <person name="Dedhia N."/>
            <person name="Preston R."/>
            <person name="Balija V."/>
            <person name="McCombie W.R."/>
            <person name="Chow T."/>
            <person name="Chen H."/>
            <person name="Chung M."/>
            <person name="Chen C."/>
            <person name="Shaw J."/>
            <person name="Wu H."/>
            <person name="Hsiao K."/>
            <person name="Chao Y."/>
            <person name="Chu M."/>
            <person name="Cheng C."/>
            <person name="Hour A."/>
            <person name="Lee P."/>
            <person name="Lin S."/>
            <person name="Lin Y."/>
            <person name="Liou J."/>
            <person name="Liu S."/>
            <person name="Hsing Y."/>
            <person name="Raghuvanshi S."/>
            <person name="Mohanty A."/>
            <person name="Bharti A.K."/>
            <person name="Gaur A."/>
            <person name="Gupta V."/>
            <person name="Kumar D."/>
            <person name="Ravi V."/>
            <person name="Vij S."/>
            <person name="Kapur A."/>
            <person name="Khurana P."/>
            <person name="Khurana P."/>
            <person name="Khurana J.P."/>
            <person name="Tyagi A.K."/>
            <person name="Gaikwad K."/>
            <person name="Singh A."/>
            <person name="Dalal V."/>
            <person name="Srivastava S."/>
            <person name="Dixit A."/>
            <person name="Pal A.K."/>
            <person name="Ghazi I.A."/>
            <person name="Yadav M."/>
            <person name="Pandit A."/>
            <person name="Bhargava A."/>
            <person name="Sureshbabu K."/>
            <person name="Batra K."/>
            <person name="Sharma T.R."/>
            <person name="Mohapatra T."/>
            <person name="Singh N.K."/>
            <person name="Messing J."/>
            <person name="Nelson A.B."/>
            <person name="Fuks G."/>
            <person name="Kavchok S."/>
            <person name="Keizer G."/>
            <person name="Linton E."/>
            <person name="Llaca V."/>
            <person name="Song R."/>
            <person name="Tanyolac B."/>
            <person name="Young S."/>
            <person name="Ho-Il K."/>
            <person name="Hahn J.H."/>
            <person name="Sangsakoo G."/>
            <person name="Vanavichit A."/>
            <person name="de Mattos Luiz.A.T."/>
            <person name="Zimmer P.D."/>
            <person name="Malone G."/>
            <person name="Dellagostin O."/>
            <person name="de Oliveira A.C."/>
            <person name="Bevan M."/>
            <person name="Bancroft I."/>
            <person name="Minx P."/>
            <person name="Cordum H."/>
            <person name="Wilson R."/>
            <person name="Cheng Z."/>
            <person name="Jin W."/>
            <person name="Jiang J."/>
            <person name="Leong S.A."/>
            <person name="Iwama H."/>
            <person name="Gojobori T."/>
            <person name="Itoh T."/>
            <person name="Niimura Y."/>
            <person name="Fujii Y."/>
            <person name="Habara T."/>
            <person name="Sakai H."/>
            <person name="Sato Y."/>
            <person name="Wilson G."/>
            <person name="Kumar K."/>
            <person name="McCouch S."/>
            <person name="Juretic N."/>
            <person name="Hoen D."/>
            <person name="Wright S."/>
            <person name="Bruskiewich R."/>
            <person name="Bureau T."/>
            <person name="Miyao A."/>
            <person name="Hirochika H."/>
            <person name="Nishikawa T."/>
            <person name="Kadowaki K."/>
            <person name="Sugiura M."/>
            <person name="Burr B."/>
            <person name="Sasaki T."/>
        </authorList>
    </citation>
    <scope>NUCLEOTIDE SEQUENCE [LARGE SCALE GENOMIC DNA]</scope>
    <source>
        <strain evidence="3">cv. Nipponbare</strain>
    </source>
</reference>
<dbReference type="Proteomes" id="UP000059680">
    <property type="component" value="Chromosome 3"/>
</dbReference>
<feature type="compositionally biased region" description="Polar residues" evidence="1">
    <location>
        <begin position="48"/>
        <end position="60"/>
    </location>
</feature>
<protein>
    <submittedName>
        <fullName evidence="2">Os03g0636450 protein</fullName>
    </submittedName>
</protein>
<dbReference type="PaxDb" id="39947-A0A0P0W119"/>
<accession>A0A0P0W119</accession>
<dbReference type="AlphaFoldDB" id="A0A0P0W119"/>
<gene>
    <name evidence="2" type="ordered locus">Os03g0636450</name>
    <name evidence="2" type="ORF">OSNPB_030636450</name>
</gene>
<reference evidence="2 3" key="2">
    <citation type="journal article" date="2013" name="Plant Cell Physiol.">
        <title>Rice Annotation Project Database (RAP-DB): an integrative and interactive database for rice genomics.</title>
        <authorList>
            <person name="Sakai H."/>
            <person name="Lee S.S."/>
            <person name="Tanaka T."/>
            <person name="Numa H."/>
            <person name="Kim J."/>
            <person name="Kawahara Y."/>
            <person name="Wakimoto H."/>
            <person name="Yang C.C."/>
            <person name="Iwamoto M."/>
            <person name="Abe T."/>
            <person name="Yamada Y."/>
            <person name="Muto A."/>
            <person name="Inokuchi H."/>
            <person name="Ikemura T."/>
            <person name="Matsumoto T."/>
            <person name="Sasaki T."/>
            <person name="Itoh T."/>
        </authorList>
    </citation>
    <scope>NUCLEOTIDE SEQUENCE [LARGE SCALE GENOMIC DNA]</scope>
    <source>
        <strain evidence="3">cv. Nipponbare</strain>
    </source>
</reference>
<dbReference type="SMR" id="A0A0P0W119"/>
<dbReference type="EMBL" id="AP014959">
    <property type="protein sequence ID" value="BAS85392.1"/>
    <property type="molecule type" value="Genomic_DNA"/>
</dbReference>
<evidence type="ECO:0000256" key="1">
    <source>
        <dbReference type="SAM" id="MobiDB-lite"/>
    </source>
</evidence>
<reference evidence="2 3" key="3">
    <citation type="journal article" date="2013" name="Rice">
        <title>Improvement of the Oryza sativa Nipponbare reference genome using next generation sequence and optical map data.</title>
        <authorList>
            <person name="Kawahara Y."/>
            <person name="de la Bastide M."/>
            <person name="Hamilton J.P."/>
            <person name="Kanamori H."/>
            <person name="McCombie W.R."/>
            <person name="Ouyang S."/>
            <person name="Schwartz D.C."/>
            <person name="Tanaka T."/>
            <person name="Wu J."/>
            <person name="Zhou S."/>
            <person name="Childs K.L."/>
            <person name="Davidson R.M."/>
            <person name="Lin H."/>
            <person name="Quesada-Ocampo L."/>
            <person name="Vaillancourt B."/>
            <person name="Sakai H."/>
            <person name="Lee S.S."/>
            <person name="Kim J."/>
            <person name="Numa H."/>
            <person name="Itoh T."/>
            <person name="Buell C.R."/>
            <person name="Matsumoto T."/>
        </authorList>
    </citation>
    <scope>NUCLEOTIDE SEQUENCE [LARGE SCALE GENOMIC DNA]</scope>
    <source>
        <strain evidence="3">cv. Nipponbare</strain>
    </source>
</reference>
<proteinExistence type="predicted"/>
<organism evidence="2 3">
    <name type="scientific">Oryza sativa subsp. japonica</name>
    <name type="common">Rice</name>
    <dbReference type="NCBI Taxonomy" id="39947"/>
    <lineage>
        <taxon>Eukaryota</taxon>
        <taxon>Viridiplantae</taxon>
        <taxon>Streptophyta</taxon>
        <taxon>Embryophyta</taxon>
        <taxon>Tracheophyta</taxon>
        <taxon>Spermatophyta</taxon>
        <taxon>Magnoliopsida</taxon>
        <taxon>Liliopsida</taxon>
        <taxon>Poales</taxon>
        <taxon>Poaceae</taxon>
        <taxon>BOP clade</taxon>
        <taxon>Oryzoideae</taxon>
        <taxon>Oryzeae</taxon>
        <taxon>Oryzinae</taxon>
        <taxon>Oryza</taxon>
        <taxon>Oryza sativa</taxon>
    </lineage>
</organism>
<keyword evidence="3" id="KW-1185">Reference proteome</keyword>